<reference evidence="2" key="2">
    <citation type="submission" date="2015-01" db="EMBL/GenBank/DDBJ databases">
        <title>Evolutionary Origins and Diversification of the Mycorrhizal Mutualists.</title>
        <authorList>
            <consortium name="DOE Joint Genome Institute"/>
            <consortium name="Mycorrhizal Genomics Consortium"/>
            <person name="Kohler A."/>
            <person name="Kuo A."/>
            <person name="Nagy L.G."/>
            <person name="Floudas D."/>
            <person name="Copeland A."/>
            <person name="Barry K.W."/>
            <person name="Cichocki N."/>
            <person name="Veneault-Fourrey C."/>
            <person name="LaButti K."/>
            <person name="Lindquist E.A."/>
            <person name="Lipzen A."/>
            <person name="Lundell T."/>
            <person name="Morin E."/>
            <person name="Murat C."/>
            <person name="Riley R."/>
            <person name="Ohm R."/>
            <person name="Sun H."/>
            <person name="Tunlid A."/>
            <person name="Henrissat B."/>
            <person name="Grigoriev I.V."/>
            <person name="Hibbett D.S."/>
            <person name="Martin F."/>
        </authorList>
    </citation>
    <scope>NUCLEOTIDE SEQUENCE [LARGE SCALE GENOMIC DNA]</scope>
    <source>
        <strain evidence="2">Foug A</strain>
    </source>
</reference>
<proteinExistence type="predicted"/>
<reference evidence="1 2" key="1">
    <citation type="submission" date="2014-04" db="EMBL/GenBank/DDBJ databases">
        <authorList>
            <consortium name="DOE Joint Genome Institute"/>
            <person name="Kuo A."/>
            <person name="Kohler A."/>
            <person name="Nagy L.G."/>
            <person name="Floudas D."/>
            <person name="Copeland A."/>
            <person name="Barry K.W."/>
            <person name="Cichocki N."/>
            <person name="Veneault-Fourrey C."/>
            <person name="LaButti K."/>
            <person name="Lindquist E.A."/>
            <person name="Lipzen A."/>
            <person name="Lundell T."/>
            <person name="Morin E."/>
            <person name="Murat C."/>
            <person name="Sun H."/>
            <person name="Tunlid A."/>
            <person name="Henrissat B."/>
            <person name="Grigoriev I.V."/>
            <person name="Hibbett D.S."/>
            <person name="Martin F."/>
            <person name="Nordberg H.P."/>
            <person name="Cantor M.N."/>
            <person name="Hua S.X."/>
        </authorList>
    </citation>
    <scope>NUCLEOTIDE SEQUENCE [LARGE SCALE GENOMIC DNA]</scope>
    <source>
        <strain evidence="1 2">Foug A</strain>
    </source>
</reference>
<evidence type="ECO:0000313" key="2">
    <source>
        <dbReference type="Proteomes" id="UP000053989"/>
    </source>
</evidence>
<dbReference type="AlphaFoldDB" id="A0A0C2ZWE0"/>
<dbReference type="HOGENOM" id="CLU_2591167_0_0_1"/>
<protein>
    <submittedName>
        <fullName evidence="1">Uncharacterized protein</fullName>
    </submittedName>
</protein>
<evidence type="ECO:0000313" key="1">
    <source>
        <dbReference type="EMBL" id="KIM56792.1"/>
    </source>
</evidence>
<dbReference type="InParanoid" id="A0A0C2ZWE0"/>
<dbReference type="EMBL" id="KN822110">
    <property type="protein sequence ID" value="KIM56792.1"/>
    <property type="molecule type" value="Genomic_DNA"/>
</dbReference>
<accession>A0A0C2ZWE0</accession>
<gene>
    <name evidence="1" type="ORF">SCLCIDRAFT_206652</name>
</gene>
<organism evidence="1 2">
    <name type="scientific">Scleroderma citrinum Foug A</name>
    <dbReference type="NCBI Taxonomy" id="1036808"/>
    <lineage>
        <taxon>Eukaryota</taxon>
        <taxon>Fungi</taxon>
        <taxon>Dikarya</taxon>
        <taxon>Basidiomycota</taxon>
        <taxon>Agaricomycotina</taxon>
        <taxon>Agaricomycetes</taxon>
        <taxon>Agaricomycetidae</taxon>
        <taxon>Boletales</taxon>
        <taxon>Sclerodermatineae</taxon>
        <taxon>Sclerodermataceae</taxon>
        <taxon>Scleroderma</taxon>
    </lineage>
</organism>
<name>A0A0C2ZWE0_9AGAM</name>
<sequence>MHTGELVESRTCTIPSGQCITTFTFVQHEDRRCLMYAIQRISRVPSGIFFDHRRSFLTKLMGQLNFPRRIASSSAPCRRV</sequence>
<dbReference type="Proteomes" id="UP000053989">
    <property type="component" value="Unassembled WGS sequence"/>
</dbReference>
<keyword evidence="2" id="KW-1185">Reference proteome</keyword>